<dbReference type="PANTHER" id="PTHR31223">
    <property type="entry name" value="LOG FAMILY PROTEIN YJL055W"/>
    <property type="match status" value="1"/>
</dbReference>
<evidence type="ECO:0000256" key="3">
    <source>
        <dbReference type="ARBA" id="ARBA00022712"/>
    </source>
</evidence>
<dbReference type="GO" id="GO:0005829">
    <property type="term" value="C:cytosol"/>
    <property type="evidence" value="ECO:0007669"/>
    <property type="project" value="TreeGrafter"/>
</dbReference>
<dbReference type="EC" id="3.2.2.n1" evidence="2"/>
<dbReference type="PANTHER" id="PTHR31223:SF51">
    <property type="entry name" value="CYTOKININ RIBOSIDE 5'-MONOPHOSPHATE PHOSPHORIBOHYDROLASE LOG4-RELATED"/>
    <property type="match status" value="1"/>
</dbReference>
<accession>A0A426ZPP9</accession>
<dbReference type="SUPFAM" id="SSF102405">
    <property type="entry name" value="MCP/YpsA-like"/>
    <property type="match status" value="1"/>
</dbReference>
<dbReference type="GO" id="GO:0005634">
    <property type="term" value="C:nucleus"/>
    <property type="evidence" value="ECO:0007669"/>
    <property type="project" value="TreeGrafter"/>
</dbReference>
<evidence type="ECO:0000256" key="2">
    <source>
        <dbReference type="ARBA" id="ARBA00012205"/>
    </source>
</evidence>
<proteinExistence type="inferred from homology"/>
<sequence>MFSGNALLFRPPRLRYCRKCHLSNAFFIRIIPTDLLPNEVKIQKPLPSSRSRQITDQPRFLVQISGKTMGDVIKVGLLNVDGYYDSLLHLFDTGVRQGFIEDSARHIVVSAETAAELLRKMEVRWIAFSCACGISLV</sequence>
<evidence type="ECO:0000256" key="5">
    <source>
        <dbReference type="ARBA" id="ARBA00049153"/>
    </source>
</evidence>
<name>A0A426ZPP9_ENSVE</name>
<keyword evidence="3" id="KW-0203">Cytokinin biosynthesis</keyword>
<comment type="catalytic activity">
    <reaction evidence="5">
        <text>9-ribosyl-trans-zeatin 5'-phosphate + H2O = trans-zeatin + D-ribose 5-phosphate</text>
        <dbReference type="Rhea" id="RHEA:48564"/>
        <dbReference type="ChEBI" id="CHEBI:15377"/>
        <dbReference type="ChEBI" id="CHEBI:16522"/>
        <dbReference type="ChEBI" id="CHEBI:78346"/>
        <dbReference type="ChEBI" id="CHEBI:87947"/>
        <dbReference type="EC" id="3.2.2.n1"/>
    </reaction>
</comment>
<evidence type="ECO:0000256" key="4">
    <source>
        <dbReference type="ARBA" id="ARBA00047718"/>
    </source>
</evidence>
<dbReference type="EMBL" id="AMZH03005622">
    <property type="protein sequence ID" value="RRT65948.1"/>
    <property type="molecule type" value="Genomic_DNA"/>
</dbReference>
<comment type="catalytic activity">
    <reaction evidence="4">
        <text>N(6)-(dimethylallyl)adenosine 5'-phosphate + H2O = N(6)-dimethylallyladenine + D-ribose 5-phosphate</text>
        <dbReference type="Rhea" id="RHEA:48560"/>
        <dbReference type="ChEBI" id="CHEBI:15377"/>
        <dbReference type="ChEBI" id="CHEBI:17660"/>
        <dbReference type="ChEBI" id="CHEBI:57526"/>
        <dbReference type="ChEBI" id="CHEBI:78346"/>
        <dbReference type="EC" id="3.2.2.n1"/>
    </reaction>
</comment>
<dbReference type="GO" id="GO:0009691">
    <property type="term" value="P:cytokinin biosynthetic process"/>
    <property type="evidence" value="ECO:0007669"/>
    <property type="project" value="UniProtKB-KW"/>
</dbReference>
<organism evidence="6 7">
    <name type="scientific">Ensete ventricosum</name>
    <name type="common">Abyssinian banana</name>
    <name type="synonym">Musa ensete</name>
    <dbReference type="NCBI Taxonomy" id="4639"/>
    <lineage>
        <taxon>Eukaryota</taxon>
        <taxon>Viridiplantae</taxon>
        <taxon>Streptophyta</taxon>
        <taxon>Embryophyta</taxon>
        <taxon>Tracheophyta</taxon>
        <taxon>Spermatophyta</taxon>
        <taxon>Magnoliopsida</taxon>
        <taxon>Liliopsida</taxon>
        <taxon>Zingiberales</taxon>
        <taxon>Musaceae</taxon>
        <taxon>Ensete</taxon>
    </lineage>
</organism>
<gene>
    <name evidence="6" type="ORF">B296_00040619</name>
</gene>
<comment type="similarity">
    <text evidence="1">Belongs to the LOG family.</text>
</comment>
<dbReference type="Proteomes" id="UP000287651">
    <property type="component" value="Unassembled WGS sequence"/>
</dbReference>
<dbReference type="Pfam" id="PF03641">
    <property type="entry name" value="Lysine_decarbox"/>
    <property type="match status" value="1"/>
</dbReference>
<evidence type="ECO:0000256" key="1">
    <source>
        <dbReference type="ARBA" id="ARBA00006763"/>
    </source>
</evidence>
<reference evidence="6 7" key="1">
    <citation type="journal article" date="2014" name="Agronomy (Basel)">
        <title>A Draft Genome Sequence for Ensete ventricosum, the Drought-Tolerant Tree Against Hunger.</title>
        <authorList>
            <person name="Harrison J."/>
            <person name="Moore K.A."/>
            <person name="Paszkiewicz K."/>
            <person name="Jones T."/>
            <person name="Grant M."/>
            <person name="Ambacheew D."/>
            <person name="Muzemil S."/>
            <person name="Studholme D.J."/>
        </authorList>
    </citation>
    <scope>NUCLEOTIDE SEQUENCE [LARGE SCALE GENOMIC DNA]</scope>
</reference>
<evidence type="ECO:0000313" key="7">
    <source>
        <dbReference type="Proteomes" id="UP000287651"/>
    </source>
</evidence>
<dbReference type="GO" id="GO:0016799">
    <property type="term" value="F:hydrolase activity, hydrolyzing N-glycosyl compounds"/>
    <property type="evidence" value="ECO:0007669"/>
    <property type="project" value="TreeGrafter"/>
</dbReference>
<protein>
    <recommendedName>
        <fullName evidence="2">cytokinin riboside 5'-monophosphate phosphoribohydrolase</fullName>
        <ecNumber evidence="2">3.2.2.n1</ecNumber>
    </recommendedName>
</protein>
<evidence type="ECO:0000313" key="6">
    <source>
        <dbReference type="EMBL" id="RRT65948.1"/>
    </source>
</evidence>
<dbReference type="Gene3D" id="3.40.50.450">
    <property type="match status" value="1"/>
</dbReference>
<dbReference type="AlphaFoldDB" id="A0A426ZPP9"/>
<comment type="caution">
    <text evidence="6">The sequence shown here is derived from an EMBL/GenBank/DDBJ whole genome shotgun (WGS) entry which is preliminary data.</text>
</comment>
<dbReference type="InterPro" id="IPR031100">
    <property type="entry name" value="LOG_fam"/>
</dbReference>